<dbReference type="InterPro" id="IPR046178">
    <property type="entry name" value="DUF6187"/>
</dbReference>
<dbReference type="RefSeq" id="WP_378244184.1">
    <property type="nucleotide sequence ID" value="NZ_JBHSKF010000002.1"/>
</dbReference>
<sequence length="145" mass="15427">MSGPEVRSAERVDLRFEMPAVDDPPETEVGVILLGLDADRLLAGLGMAALAEDAGRIAVAVDRVRHGRPGPDTAALVAAGAQFWLRMRPALQRACPSPSRSASVRQAWNRAFGALGHEALGPVGTAARVYLTACWMRRSEVDALV</sequence>
<protein>
    <submittedName>
        <fullName evidence="1">DUF6187 family protein</fullName>
    </submittedName>
</protein>
<keyword evidence="2" id="KW-1185">Reference proteome</keyword>
<accession>A0ABW0EJ70</accession>
<organism evidence="1 2">
    <name type="scientific">Actinokineospora guangxiensis</name>
    <dbReference type="NCBI Taxonomy" id="1490288"/>
    <lineage>
        <taxon>Bacteria</taxon>
        <taxon>Bacillati</taxon>
        <taxon>Actinomycetota</taxon>
        <taxon>Actinomycetes</taxon>
        <taxon>Pseudonocardiales</taxon>
        <taxon>Pseudonocardiaceae</taxon>
        <taxon>Actinokineospora</taxon>
    </lineage>
</organism>
<proteinExistence type="predicted"/>
<evidence type="ECO:0000313" key="1">
    <source>
        <dbReference type="EMBL" id="MFC5286338.1"/>
    </source>
</evidence>
<comment type="caution">
    <text evidence="1">The sequence shown here is derived from an EMBL/GenBank/DDBJ whole genome shotgun (WGS) entry which is preliminary data.</text>
</comment>
<reference evidence="2" key="1">
    <citation type="journal article" date="2019" name="Int. J. Syst. Evol. Microbiol.">
        <title>The Global Catalogue of Microorganisms (GCM) 10K type strain sequencing project: providing services to taxonomists for standard genome sequencing and annotation.</title>
        <authorList>
            <consortium name="The Broad Institute Genomics Platform"/>
            <consortium name="The Broad Institute Genome Sequencing Center for Infectious Disease"/>
            <person name="Wu L."/>
            <person name="Ma J."/>
        </authorList>
    </citation>
    <scope>NUCLEOTIDE SEQUENCE [LARGE SCALE GENOMIC DNA]</scope>
    <source>
        <strain evidence="2">CCUG 59778</strain>
    </source>
</reference>
<dbReference type="EMBL" id="JBHSKF010000002">
    <property type="protein sequence ID" value="MFC5286338.1"/>
    <property type="molecule type" value="Genomic_DNA"/>
</dbReference>
<dbReference type="Proteomes" id="UP001596157">
    <property type="component" value="Unassembled WGS sequence"/>
</dbReference>
<dbReference type="Pfam" id="PF19685">
    <property type="entry name" value="DUF6187"/>
    <property type="match status" value="1"/>
</dbReference>
<name>A0ABW0EJ70_9PSEU</name>
<evidence type="ECO:0000313" key="2">
    <source>
        <dbReference type="Proteomes" id="UP001596157"/>
    </source>
</evidence>
<gene>
    <name evidence="1" type="ORF">ACFPM7_04685</name>
</gene>